<dbReference type="InterPro" id="IPR027417">
    <property type="entry name" value="P-loop_NTPase"/>
</dbReference>
<evidence type="ECO:0000313" key="16">
    <source>
        <dbReference type="Proteomes" id="UP000290572"/>
    </source>
</evidence>
<feature type="region of interest" description="Disordered" evidence="12">
    <location>
        <begin position="1179"/>
        <end position="1198"/>
    </location>
</feature>
<comment type="similarity">
    <text evidence="4">Belongs to the galactose-3-O-sulfotransferase family.</text>
</comment>
<dbReference type="Pfam" id="PF15806">
    <property type="entry name" value="TRAPP14_N"/>
    <property type="match status" value="1"/>
</dbReference>
<dbReference type="Pfam" id="PF06990">
    <property type="entry name" value="Gal-3-0_sulfotr"/>
    <property type="match status" value="1"/>
</dbReference>
<dbReference type="SMART" id="SM00353">
    <property type="entry name" value="HLH"/>
    <property type="match status" value="1"/>
</dbReference>
<dbReference type="InterPro" id="IPR031626">
    <property type="entry name" value="TRAPPC14"/>
</dbReference>
<accession>A0A498MPM8</accession>
<dbReference type="CDD" id="cd11410">
    <property type="entry name" value="bHLH_O_HES"/>
    <property type="match status" value="1"/>
</dbReference>
<dbReference type="Pfam" id="PF00010">
    <property type="entry name" value="HLH"/>
    <property type="match status" value="1"/>
</dbReference>
<evidence type="ECO:0000313" key="15">
    <source>
        <dbReference type="EMBL" id="RXN21592.1"/>
    </source>
</evidence>
<feature type="transmembrane region" description="Helical" evidence="13">
    <location>
        <begin position="291"/>
        <end position="312"/>
    </location>
</feature>
<keyword evidence="6 13" id="KW-0812">Transmembrane</keyword>
<comment type="caution">
    <text evidence="15">The sequence shown here is derived from an EMBL/GenBank/DDBJ whole genome shotgun (WGS) entry which is preliminary data.</text>
</comment>
<keyword evidence="7" id="KW-0735">Signal-anchor</keyword>
<evidence type="ECO:0000256" key="6">
    <source>
        <dbReference type="ARBA" id="ARBA00022692"/>
    </source>
</evidence>
<feature type="transmembrane region" description="Helical" evidence="13">
    <location>
        <begin position="260"/>
        <end position="279"/>
    </location>
</feature>
<dbReference type="EMBL" id="QBIY01012612">
    <property type="protein sequence ID" value="RXN21592.1"/>
    <property type="molecule type" value="Genomic_DNA"/>
</dbReference>
<dbReference type="GO" id="GO:1990071">
    <property type="term" value="C:TRAPPII protein complex"/>
    <property type="evidence" value="ECO:0007669"/>
    <property type="project" value="TreeGrafter"/>
</dbReference>
<dbReference type="AlphaFoldDB" id="A0A498MPM8"/>
<keyword evidence="11" id="KW-0325">Glycoprotein</keyword>
<dbReference type="InterPro" id="IPR008661">
    <property type="entry name" value="L6_membrane"/>
</dbReference>
<keyword evidence="9" id="KW-0333">Golgi apparatus</keyword>
<proteinExistence type="evidence at protein level"/>
<dbReference type="GO" id="GO:0046983">
    <property type="term" value="F:protein dimerization activity"/>
    <property type="evidence" value="ECO:0007669"/>
    <property type="project" value="InterPro"/>
</dbReference>
<dbReference type="GO" id="GO:0043014">
    <property type="term" value="F:alpha-tubulin binding"/>
    <property type="evidence" value="ECO:0007669"/>
    <property type="project" value="InterPro"/>
</dbReference>
<dbReference type="GO" id="GO:0060271">
    <property type="term" value="P:cilium assembly"/>
    <property type="evidence" value="ECO:0007669"/>
    <property type="project" value="InterPro"/>
</dbReference>
<dbReference type="InterPro" id="IPR055453">
    <property type="entry name" value="TRAPP14_N"/>
</dbReference>
<evidence type="ECO:0000256" key="11">
    <source>
        <dbReference type="ARBA" id="ARBA00023180"/>
    </source>
</evidence>
<feature type="transmembrane region" description="Helical" evidence="13">
    <location>
        <begin position="66"/>
        <end position="94"/>
    </location>
</feature>
<dbReference type="InterPro" id="IPR055452">
    <property type="entry name" value="TRAPP14_C"/>
</dbReference>
<name>A0A498MPM8_LABRO</name>
<evidence type="ECO:0000256" key="2">
    <source>
        <dbReference type="ARBA" id="ARBA00004323"/>
    </source>
</evidence>
<comment type="similarity">
    <text evidence="3">Belongs to the L6 tetraspanin family.</text>
</comment>
<keyword evidence="8 13" id="KW-1133">Transmembrane helix</keyword>
<evidence type="ECO:0007829" key="17">
    <source>
        <dbReference type="PeptideAtlas" id="A0A498MPM8"/>
    </source>
</evidence>
<feature type="domain" description="BHLH" evidence="14">
    <location>
        <begin position="172"/>
        <end position="226"/>
    </location>
</feature>
<dbReference type="Gene3D" id="4.10.280.10">
    <property type="entry name" value="Helix-loop-helix DNA-binding domain"/>
    <property type="match status" value="1"/>
</dbReference>
<evidence type="ECO:0000256" key="4">
    <source>
        <dbReference type="ARBA" id="ARBA00008124"/>
    </source>
</evidence>
<evidence type="ECO:0000256" key="13">
    <source>
        <dbReference type="SAM" id="Phobius"/>
    </source>
</evidence>
<evidence type="ECO:0000256" key="1">
    <source>
        <dbReference type="ARBA" id="ARBA00004141"/>
    </source>
</evidence>
<evidence type="ECO:0000256" key="3">
    <source>
        <dbReference type="ARBA" id="ARBA00006193"/>
    </source>
</evidence>
<dbReference type="GO" id="GO:0001733">
    <property type="term" value="F:galactosylceramide sulfotransferase activity"/>
    <property type="evidence" value="ECO:0007669"/>
    <property type="project" value="InterPro"/>
</dbReference>
<dbReference type="Proteomes" id="UP000290572">
    <property type="component" value="Unassembled WGS sequence"/>
</dbReference>
<sequence length="1280" mass="143906">MSIIANILLFFPDFKATYSQEQTEGKYRLTDEIKYMGGVIGGGILVLIPAIHIHSTGSRGCCANRCGMFLSIIFAAAGVTGALYSGTIAVVALIRGPVCMLENGTWCRPFLNSTENYMEDSELWDICKEPEDIVVFNLSLFSILGLAACLEVLLCAFQVFNGLFGCICGTCNKELRKPLIEKRRRERINSSLEQLKGIMVDAYNLDQSKLEKADVLEITVQHMENLQRGSGGSLSPGTGFESRQRYSSGYIQCMHEGFSFLAHFTLCMLTFFSFIVPWRMRWLGCYRLGPIWKALLVFVVIAFAGQLLGVIFNKSWMQPERPHSLYALPSENSQGDSLGSCHLHVHIMFLKTHKTASSTVLNLLYRFGEERGLKFALPVGYQFGYPLPFIAQRVKGYRGPHVAEFDIMGNHMRFNRPEVEKVMPADTFYFSILRDPVALAESSYAYYKNVAPAFRRAKGLGDFADNPYKYYDPRLRNNHYARNLMWFDFGLDHTSNFSLALVKRGVAAVRRNFKLILISEYFDQSMVLLRHALCWPLDAVVSFSLNARQQMPSGRSGWVGKAAAPAPLALTDKQRSKLREWNALDWHLYQAFNLTFWQEVERFGRSRMESEVALLRTKREVLTRICLRDGGRPVEASRIRDKTIRPFQSGLVKILGYELQSGLDNATWEACLRMIRPEIQYKDLLDLRQFPRAQQPPAAGGLPCAVMVMVLMMESQCEYFMYFPAVPISDLSDPAKYRTLPRRSHLYLGETVRFLLVLRSQNVASVSGSTGTAAADGSGSEHHSSRSWRELAGSLCAVASVSPGDNRQRTQPLYHDYHSSGDECVEDTDDDDAAEVGCAGRGGPRYRGFRECKPLLIHNNPGNGVREFRKAPVQSPVDEPVVLSDEVIFPLTVSLDKLPVNTLKVKIIVTVWKQEEEKAEIQEHGYLSILQQKSPCQTFRQDLNTFKAQVLNGSSQEEVCVRDLKILPNFNASYLPMMPDGSVLLVDNVCHQSGEVAMASFYRMDSESSHLPSTLSALEEQNFLFQMQLNNQPQDDSNEGLEVPLVAVLQWSTSKLPFTNSIYTHYSLPSVRLDRPRFIMTASCPSAVKAHEHFRVRYTLLNNLQDFLAVRLVWTPEGRGQKEDPAVNAVVCHSPLSNLGYCRKGSTLSVSVAFQILRAGLFELSQHMKLKLQFTASVSNPPPDARPLSRKNSPSSPAVRDILDRHQASLSLGRSQSFSHQQPSKFHLTRTGSVMERRAITPPVGSPVGRPLYLPPDRNILSLDKIAKRECKVLVLDSHT</sequence>
<organism evidence="15 16">
    <name type="scientific">Labeo rohita</name>
    <name type="common">Indian major carp</name>
    <name type="synonym">Cyprinus rohita</name>
    <dbReference type="NCBI Taxonomy" id="84645"/>
    <lineage>
        <taxon>Eukaryota</taxon>
        <taxon>Metazoa</taxon>
        <taxon>Chordata</taxon>
        <taxon>Craniata</taxon>
        <taxon>Vertebrata</taxon>
        <taxon>Euteleostomi</taxon>
        <taxon>Actinopterygii</taxon>
        <taxon>Neopterygii</taxon>
        <taxon>Teleostei</taxon>
        <taxon>Ostariophysi</taxon>
        <taxon>Cypriniformes</taxon>
        <taxon>Cyprinidae</taxon>
        <taxon>Labeoninae</taxon>
        <taxon>Labeonini</taxon>
        <taxon>Labeo</taxon>
    </lineage>
</organism>
<dbReference type="InterPro" id="IPR011598">
    <property type="entry name" value="bHLH_dom"/>
</dbReference>
<comment type="subcellular location">
    <subcellularLocation>
        <location evidence="2">Golgi apparatus membrane</location>
        <topology evidence="2">Single-pass type II membrane protein</topology>
    </subcellularLocation>
    <subcellularLocation>
        <location evidence="1">Membrane</location>
        <topology evidence="1">Multi-pass membrane protein</topology>
    </subcellularLocation>
</comment>
<evidence type="ECO:0000256" key="8">
    <source>
        <dbReference type="ARBA" id="ARBA00022989"/>
    </source>
</evidence>
<keyword evidence="17" id="KW-1267">Proteomics identification</keyword>
<evidence type="ECO:0000256" key="7">
    <source>
        <dbReference type="ARBA" id="ARBA00022968"/>
    </source>
</evidence>
<keyword evidence="5 15" id="KW-0808">Transferase</keyword>
<dbReference type="GO" id="GO:0009247">
    <property type="term" value="P:glycolipid biosynthetic process"/>
    <property type="evidence" value="ECO:0007669"/>
    <property type="project" value="InterPro"/>
</dbReference>
<protein>
    <submittedName>
        <fullName evidence="15">Galactose-3-O-sulfotransferase 2-like protein</fullName>
    </submittedName>
</protein>
<evidence type="ECO:0000256" key="5">
    <source>
        <dbReference type="ARBA" id="ARBA00022679"/>
    </source>
</evidence>
<evidence type="ECO:0000256" key="12">
    <source>
        <dbReference type="SAM" id="MobiDB-lite"/>
    </source>
</evidence>
<keyword evidence="10 13" id="KW-0472">Membrane</keyword>
<gene>
    <name evidence="15" type="ORF">ROHU_024171</name>
</gene>
<dbReference type="Pfam" id="PF05805">
    <property type="entry name" value="L6_membrane"/>
    <property type="match status" value="1"/>
</dbReference>
<dbReference type="PROSITE" id="PS50888">
    <property type="entry name" value="BHLH"/>
    <property type="match status" value="1"/>
</dbReference>
<reference evidence="15 16" key="1">
    <citation type="submission" date="2018-03" db="EMBL/GenBank/DDBJ databases">
        <title>Draft genome sequence of Rohu Carp (Labeo rohita).</title>
        <authorList>
            <person name="Das P."/>
            <person name="Kushwaha B."/>
            <person name="Joshi C.G."/>
            <person name="Kumar D."/>
            <person name="Nagpure N.S."/>
            <person name="Sahoo L."/>
            <person name="Das S.P."/>
            <person name="Bit A."/>
            <person name="Patnaik S."/>
            <person name="Meher P.K."/>
            <person name="Jayasankar P."/>
            <person name="Koringa P.G."/>
            <person name="Patel N.V."/>
            <person name="Hinsu A.T."/>
            <person name="Kumar R."/>
            <person name="Pandey M."/>
            <person name="Agarwal S."/>
            <person name="Srivastava S."/>
            <person name="Singh M."/>
            <person name="Iquebal M.A."/>
            <person name="Jaiswal S."/>
            <person name="Angadi U.B."/>
            <person name="Kumar N."/>
            <person name="Raza M."/>
            <person name="Shah T.M."/>
            <person name="Rai A."/>
            <person name="Jena J.K."/>
        </authorList>
    </citation>
    <scope>NUCLEOTIDE SEQUENCE [LARGE SCALE GENOMIC DNA]</scope>
    <source>
        <strain evidence="15">DASCIFA01</strain>
        <tissue evidence="15">Testis</tissue>
    </source>
</reference>
<evidence type="ECO:0000256" key="10">
    <source>
        <dbReference type="ARBA" id="ARBA00023136"/>
    </source>
</evidence>
<dbReference type="InterPro" id="IPR036638">
    <property type="entry name" value="HLH_DNA-bd_sf"/>
</dbReference>
<dbReference type="PANTHER" id="PTHR16096">
    <property type="entry name" value="MICROTUBULE-ASSOCIATED PROTEIN 11"/>
    <property type="match status" value="1"/>
</dbReference>
<evidence type="ECO:0000256" key="9">
    <source>
        <dbReference type="ARBA" id="ARBA00023034"/>
    </source>
</evidence>
<dbReference type="Pfam" id="PF23652">
    <property type="entry name" value="TRAPP14_C"/>
    <property type="match status" value="1"/>
</dbReference>
<dbReference type="GO" id="GO:0000139">
    <property type="term" value="C:Golgi membrane"/>
    <property type="evidence" value="ECO:0007669"/>
    <property type="project" value="UniProtKB-SubCell"/>
</dbReference>
<feature type="region of interest" description="Disordered" evidence="12">
    <location>
        <begin position="802"/>
        <end position="830"/>
    </location>
</feature>
<dbReference type="SUPFAM" id="SSF47459">
    <property type="entry name" value="HLH, helix-loop-helix DNA-binding domain"/>
    <property type="match status" value="1"/>
</dbReference>
<feature type="transmembrane region" description="Helical" evidence="13">
    <location>
        <begin position="35"/>
        <end position="54"/>
    </location>
</feature>
<keyword evidence="16" id="KW-1185">Reference proteome</keyword>
<evidence type="ECO:0000259" key="14">
    <source>
        <dbReference type="PROSITE" id="PS50888"/>
    </source>
</evidence>
<dbReference type="InterPro" id="IPR009729">
    <property type="entry name" value="Gal-3-0_sulfotransfrase"/>
</dbReference>
<dbReference type="STRING" id="84645.A0A498MPM8"/>
<feature type="transmembrane region" description="Helical" evidence="13">
    <location>
        <begin position="133"/>
        <end position="154"/>
    </location>
</feature>
<dbReference type="PANTHER" id="PTHR16096:SF8">
    <property type="entry name" value="TRAFFICKING PROTEIN PARTICLE COMPLEX SUBUNIT 14"/>
    <property type="match status" value="1"/>
</dbReference>
<dbReference type="Gene3D" id="3.40.50.300">
    <property type="entry name" value="P-loop containing nucleotide triphosphate hydrolases"/>
    <property type="match status" value="1"/>
</dbReference>